<keyword evidence="1" id="KW-0812">Transmembrane</keyword>
<keyword evidence="3" id="KW-1185">Reference proteome</keyword>
<dbReference type="EMBL" id="BJYM01000002">
    <property type="protein sequence ID" value="GEN85912.1"/>
    <property type="molecule type" value="Genomic_DNA"/>
</dbReference>
<evidence type="ECO:0000256" key="1">
    <source>
        <dbReference type="SAM" id="Phobius"/>
    </source>
</evidence>
<feature type="transmembrane region" description="Helical" evidence="1">
    <location>
        <begin position="115"/>
        <end position="134"/>
    </location>
</feature>
<dbReference type="STRING" id="582851.GCA_900162665_02856"/>
<reference evidence="2 3" key="1">
    <citation type="submission" date="2019-07" db="EMBL/GenBank/DDBJ databases">
        <title>Whole genome shotgun sequence of Oceanobacillus sojae NBRC 105379.</title>
        <authorList>
            <person name="Hosoyama A."/>
            <person name="Uohara A."/>
            <person name="Ohji S."/>
            <person name="Ichikawa N."/>
        </authorList>
    </citation>
    <scope>NUCLEOTIDE SEQUENCE [LARGE SCALE GENOMIC DNA]</scope>
    <source>
        <strain evidence="2 3">NBRC 105379</strain>
    </source>
</reference>
<protein>
    <submittedName>
        <fullName evidence="2">Uncharacterized protein</fullName>
    </submittedName>
</protein>
<dbReference type="OrthoDB" id="2943482at2"/>
<name>A0A511ZEP0_9BACI</name>
<accession>A0A511ZEP0</accession>
<comment type="caution">
    <text evidence="2">The sequence shown here is derived from an EMBL/GenBank/DDBJ whole genome shotgun (WGS) entry which is preliminary data.</text>
</comment>
<keyword evidence="1" id="KW-1133">Transmembrane helix</keyword>
<sequence>MIISTIILGWSGIILFLITAFIFPKMAKNNEFAFIHFLLAWMYAFWLPVPLVLNQLLDFDYLQIGIIFGFIYLFMLIITMVLQTGHITYIVKNNTGQAITDKESKYMMATLSDPFEAFANVFKSIWALFLAIGFWNNGEYVMGCLMILFSLFGVYYLFLILNNILVTPVKLFAKVKPNVYVTNLETFLFFLILLIYIT</sequence>
<feature type="transmembrane region" description="Helical" evidence="1">
    <location>
        <begin position="178"/>
        <end position="197"/>
    </location>
</feature>
<feature type="transmembrane region" description="Helical" evidence="1">
    <location>
        <begin position="140"/>
        <end position="166"/>
    </location>
</feature>
<feature type="transmembrane region" description="Helical" evidence="1">
    <location>
        <begin position="6"/>
        <end position="23"/>
    </location>
</feature>
<proteinExistence type="predicted"/>
<dbReference type="Proteomes" id="UP000321558">
    <property type="component" value="Unassembled WGS sequence"/>
</dbReference>
<gene>
    <name evidence="2" type="ORF">OSO01_06510</name>
</gene>
<feature type="transmembrane region" description="Helical" evidence="1">
    <location>
        <begin position="32"/>
        <end position="49"/>
    </location>
</feature>
<evidence type="ECO:0000313" key="3">
    <source>
        <dbReference type="Proteomes" id="UP000321558"/>
    </source>
</evidence>
<dbReference type="RefSeq" id="WP_147208650.1">
    <property type="nucleotide sequence ID" value="NZ_BJYM01000002.1"/>
</dbReference>
<dbReference type="AlphaFoldDB" id="A0A511ZEP0"/>
<feature type="transmembrane region" description="Helical" evidence="1">
    <location>
        <begin position="61"/>
        <end position="82"/>
    </location>
</feature>
<organism evidence="2 3">
    <name type="scientific">Oceanobacillus sojae</name>
    <dbReference type="NCBI Taxonomy" id="582851"/>
    <lineage>
        <taxon>Bacteria</taxon>
        <taxon>Bacillati</taxon>
        <taxon>Bacillota</taxon>
        <taxon>Bacilli</taxon>
        <taxon>Bacillales</taxon>
        <taxon>Bacillaceae</taxon>
        <taxon>Oceanobacillus</taxon>
    </lineage>
</organism>
<keyword evidence="1" id="KW-0472">Membrane</keyword>
<evidence type="ECO:0000313" key="2">
    <source>
        <dbReference type="EMBL" id="GEN85912.1"/>
    </source>
</evidence>